<evidence type="ECO:0000313" key="2">
    <source>
        <dbReference type="Proteomes" id="UP000823388"/>
    </source>
</evidence>
<keyword evidence="2" id="KW-1185">Reference proteome</keyword>
<accession>A0A8T0U0V0</accession>
<gene>
    <name evidence="1" type="ORF">PVAP13_3NG068880</name>
</gene>
<reference evidence="1 2" key="1">
    <citation type="submission" date="2020-05" db="EMBL/GenBank/DDBJ databases">
        <title>WGS assembly of Panicum virgatum.</title>
        <authorList>
            <person name="Lovell J.T."/>
            <person name="Jenkins J."/>
            <person name="Shu S."/>
            <person name="Juenger T.E."/>
            <person name="Schmutz J."/>
        </authorList>
    </citation>
    <scope>NUCLEOTIDE SEQUENCE [LARGE SCALE GENOMIC DNA]</scope>
    <source>
        <strain evidence="2">cv. AP13</strain>
    </source>
</reference>
<organism evidence="1 2">
    <name type="scientific">Panicum virgatum</name>
    <name type="common">Blackwell switchgrass</name>
    <dbReference type="NCBI Taxonomy" id="38727"/>
    <lineage>
        <taxon>Eukaryota</taxon>
        <taxon>Viridiplantae</taxon>
        <taxon>Streptophyta</taxon>
        <taxon>Embryophyta</taxon>
        <taxon>Tracheophyta</taxon>
        <taxon>Spermatophyta</taxon>
        <taxon>Magnoliopsida</taxon>
        <taxon>Liliopsida</taxon>
        <taxon>Poales</taxon>
        <taxon>Poaceae</taxon>
        <taxon>PACMAD clade</taxon>
        <taxon>Panicoideae</taxon>
        <taxon>Panicodae</taxon>
        <taxon>Paniceae</taxon>
        <taxon>Panicinae</taxon>
        <taxon>Panicum</taxon>
        <taxon>Panicum sect. Hiantes</taxon>
    </lineage>
</organism>
<sequence>MKGADTACLVACSIPRSTQVLPESYIVHHSLLRSFPQIIRSPPSLPAVAAERAETGALPISDPNERWGRDDPTRKCIPAATTAEIVAAAFPEKSH</sequence>
<dbReference type="EMBL" id="CM029042">
    <property type="protein sequence ID" value="KAG2615235.1"/>
    <property type="molecule type" value="Genomic_DNA"/>
</dbReference>
<dbReference type="AlphaFoldDB" id="A0A8T0U0V0"/>
<evidence type="ECO:0000313" key="1">
    <source>
        <dbReference type="EMBL" id="KAG2615235.1"/>
    </source>
</evidence>
<protein>
    <submittedName>
        <fullName evidence="1">Uncharacterized protein</fullName>
    </submittedName>
</protein>
<proteinExistence type="predicted"/>
<dbReference type="Proteomes" id="UP000823388">
    <property type="component" value="Chromosome 3N"/>
</dbReference>
<name>A0A8T0U0V0_PANVG</name>
<comment type="caution">
    <text evidence="1">The sequence shown here is derived from an EMBL/GenBank/DDBJ whole genome shotgun (WGS) entry which is preliminary data.</text>
</comment>